<keyword evidence="1" id="KW-0645">Protease</keyword>
<dbReference type="GO" id="GO:0008233">
    <property type="term" value="F:peptidase activity"/>
    <property type="evidence" value="ECO:0007669"/>
    <property type="project" value="UniProtKB-KW"/>
</dbReference>
<name>A0A6J5NTI6_9CAUD</name>
<dbReference type="Pfam" id="PF03420">
    <property type="entry name" value="Peptidase_S77"/>
    <property type="match status" value="1"/>
</dbReference>
<organism evidence="1">
    <name type="scientific">uncultured Caudovirales phage</name>
    <dbReference type="NCBI Taxonomy" id="2100421"/>
    <lineage>
        <taxon>Viruses</taxon>
        <taxon>Duplodnaviria</taxon>
        <taxon>Heunggongvirae</taxon>
        <taxon>Uroviricota</taxon>
        <taxon>Caudoviricetes</taxon>
        <taxon>Peduoviridae</taxon>
        <taxon>Maltschvirus</taxon>
        <taxon>Maltschvirus maltsch</taxon>
    </lineage>
</organism>
<reference evidence="1" key="1">
    <citation type="submission" date="2020-04" db="EMBL/GenBank/DDBJ databases">
        <authorList>
            <person name="Chiriac C."/>
            <person name="Salcher M."/>
            <person name="Ghai R."/>
            <person name="Kavagutti S V."/>
        </authorList>
    </citation>
    <scope>NUCLEOTIDE SEQUENCE</scope>
</reference>
<dbReference type="EMBL" id="LR796697">
    <property type="protein sequence ID" value="CAB4160448.1"/>
    <property type="molecule type" value="Genomic_DNA"/>
</dbReference>
<accession>A0A6J5NTI6</accession>
<gene>
    <name evidence="1" type="ORF">UFOVP723_187</name>
</gene>
<dbReference type="InterPro" id="IPR005082">
    <property type="entry name" value="Peptidase_U9_T4_prohead"/>
</dbReference>
<dbReference type="GO" id="GO:0006508">
    <property type="term" value="P:proteolysis"/>
    <property type="evidence" value="ECO:0007669"/>
    <property type="project" value="UniProtKB-KW"/>
</dbReference>
<protein>
    <submittedName>
        <fullName evidence="1">Prohead core scaffolding protein and protease</fullName>
    </submittedName>
</protein>
<evidence type="ECO:0000313" key="1">
    <source>
        <dbReference type="EMBL" id="CAB4160448.1"/>
    </source>
</evidence>
<keyword evidence="1" id="KW-0378">Hydrolase</keyword>
<sequence>MSKQLIVEYIPFKPVGTLTEQSGAAYGIPGGVVVQGVLQRAGAKNQNGRIYPKHILERECKRYQTEYIDQHRALGELDHPESSVVNLNNVSHNVLKIWWKGDDLCGAVQILDTPSGNILKSLFKAGITLGISSRGMGSVKELRSEGVVEVQEDFELICWDFVSNPSTHGAFMRPTSMNESTNKNITTNKYSGVNSIITSILCEDGKCRI</sequence>
<proteinExistence type="predicted"/>